<gene>
    <name evidence="1" type="ORF">SLEP1_g43201</name>
</gene>
<comment type="caution">
    <text evidence="1">The sequence shown here is derived from an EMBL/GenBank/DDBJ whole genome shotgun (WGS) entry which is preliminary data.</text>
</comment>
<dbReference type="Proteomes" id="UP001054252">
    <property type="component" value="Unassembled WGS sequence"/>
</dbReference>
<organism evidence="1 2">
    <name type="scientific">Rubroshorea leprosula</name>
    <dbReference type="NCBI Taxonomy" id="152421"/>
    <lineage>
        <taxon>Eukaryota</taxon>
        <taxon>Viridiplantae</taxon>
        <taxon>Streptophyta</taxon>
        <taxon>Embryophyta</taxon>
        <taxon>Tracheophyta</taxon>
        <taxon>Spermatophyta</taxon>
        <taxon>Magnoliopsida</taxon>
        <taxon>eudicotyledons</taxon>
        <taxon>Gunneridae</taxon>
        <taxon>Pentapetalae</taxon>
        <taxon>rosids</taxon>
        <taxon>malvids</taxon>
        <taxon>Malvales</taxon>
        <taxon>Dipterocarpaceae</taxon>
        <taxon>Rubroshorea</taxon>
    </lineage>
</organism>
<sequence length="45" mass="5446">MFSDSFSCTQIPVSVEFKEERYTFYQSVYRWMFSDSFSCNFAFTV</sequence>
<evidence type="ECO:0000313" key="2">
    <source>
        <dbReference type="Proteomes" id="UP001054252"/>
    </source>
</evidence>
<dbReference type="EMBL" id="BPVZ01000108">
    <property type="protein sequence ID" value="GKV34860.1"/>
    <property type="molecule type" value="Genomic_DNA"/>
</dbReference>
<accession>A0AAV5LCR7</accession>
<reference evidence="1 2" key="1">
    <citation type="journal article" date="2021" name="Commun. Biol.">
        <title>The genome of Shorea leprosula (Dipterocarpaceae) highlights the ecological relevance of drought in aseasonal tropical rainforests.</title>
        <authorList>
            <person name="Ng K.K.S."/>
            <person name="Kobayashi M.J."/>
            <person name="Fawcett J.A."/>
            <person name="Hatakeyama M."/>
            <person name="Paape T."/>
            <person name="Ng C.H."/>
            <person name="Ang C.C."/>
            <person name="Tnah L.H."/>
            <person name="Lee C.T."/>
            <person name="Nishiyama T."/>
            <person name="Sese J."/>
            <person name="O'Brien M.J."/>
            <person name="Copetti D."/>
            <person name="Mohd Noor M.I."/>
            <person name="Ong R.C."/>
            <person name="Putra M."/>
            <person name="Sireger I.Z."/>
            <person name="Indrioko S."/>
            <person name="Kosugi Y."/>
            <person name="Izuno A."/>
            <person name="Isagi Y."/>
            <person name="Lee S.L."/>
            <person name="Shimizu K.K."/>
        </authorList>
    </citation>
    <scope>NUCLEOTIDE SEQUENCE [LARGE SCALE GENOMIC DNA]</scope>
    <source>
        <strain evidence="1">214</strain>
    </source>
</reference>
<name>A0AAV5LCR7_9ROSI</name>
<proteinExistence type="predicted"/>
<keyword evidence="2" id="KW-1185">Reference proteome</keyword>
<evidence type="ECO:0000313" key="1">
    <source>
        <dbReference type="EMBL" id="GKV34860.1"/>
    </source>
</evidence>
<protein>
    <submittedName>
        <fullName evidence="1">Uncharacterized protein</fullName>
    </submittedName>
</protein>
<dbReference type="AlphaFoldDB" id="A0AAV5LCR7"/>